<evidence type="ECO:0000313" key="1">
    <source>
        <dbReference type="EMBL" id="ART31385.1"/>
    </source>
</evidence>
<organism evidence="1">
    <name type="scientific">Utricularia reniformis</name>
    <dbReference type="NCBI Taxonomy" id="192314"/>
    <lineage>
        <taxon>Eukaryota</taxon>
        <taxon>Viridiplantae</taxon>
        <taxon>Streptophyta</taxon>
        <taxon>Embryophyta</taxon>
        <taxon>Tracheophyta</taxon>
        <taxon>Spermatophyta</taxon>
        <taxon>Magnoliopsida</taxon>
        <taxon>eudicotyledons</taxon>
        <taxon>Gunneridae</taxon>
        <taxon>Pentapetalae</taxon>
        <taxon>asterids</taxon>
        <taxon>lamiids</taxon>
        <taxon>Lamiales</taxon>
        <taxon>Lentibulariaceae</taxon>
        <taxon>Utricularia</taxon>
    </lineage>
</organism>
<dbReference type="EMBL" id="KY774314">
    <property type="protein sequence ID" value="ART31385.1"/>
    <property type="molecule type" value="Genomic_DNA"/>
</dbReference>
<protein>
    <submittedName>
        <fullName evidence="1">Uncharacterized protein</fullName>
    </submittedName>
</protein>
<dbReference type="AlphaFoldDB" id="A0A1Y0B1R3"/>
<geneLocation type="mitochondrion" evidence="1"/>
<gene>
    <name evidence="1" type="ORF">AEK19_MT1172</name>
</gene>
<keyword evidence="1" id="KW-0496">Mitochondrion</keyword>
<reference evidence="1" key="1">
    <citation type="submission" date="2017-03" db="EMBL/GenBank/DDBJ databases">
        <title>The mitochondrial genome of the carnivorous plant Utricularia reniformis (Lentibulariaceae): structure, comparative analysis and evolutionary landmarks.</title>
        <authorList>
            <person name="Silva S.R."/>
            <person name="Alvarenga D.O."/>
            <person name="Michael T.P."/>
            <person name="Miranda V.F.O."/>
            <person name="Varani A.M."/>
        </authorList>
    </citation>
    <scope>NUCLEOTIDE SEQUENCE</scope>
</reference>
<proteinExistence type="predicted"/>
<name>A0A1Y0B1R3_9LAMI</name>
<accession>A0A1Y0B1R3</accession>
<sequence length="88" mass="10054">MEVRSIEWNSWAQPKVRALSSEQGRTIKYSRNQVANEKDLLCSEKVMVTQKRSPSKKDESASLPFVCKPALLQGFCSHLHLPMIPIIR</sequence>